<comment type="caution">
    <text evidence="2">The sequence shown here is derived from an EMBL/GenBank/DDBJ whole genome shotgun (WGS) entry which is preliminary data.</text>
</comment>
<dbReference type="AlphaFoldDB" id="A0A2S8BJI2"/>
<name>A0A2S8BJI2_9MYCO</name>
<dbReference type="Gene3D" id="2.60.120.260">
    <property type="entry name" value="Galactose-binding domain-like"/>
    <property type="match status" value="1"/>
</dbReference>
<evidence type="ECO:0000313" key="3">
    <source>
        <dbReference type="Proteomes" id="UP000238296"/>
    </source>
</evidence>
<dbReference type="Pfam" id="PF08530">
    <property type="entry name" value="PepX_C"/>
    <property type="match status" value="1"/>
</dbReference>
<dbReference type="RefSeq" id="WP_423212766.1">
    <property type="nucleotide sequence ID" value="NZ_MLQM01000020.1"/>
</dbReference>
<feature type="domain" description="Xaa-Pro dipeptidyl-peptidase C-terminal" evidence="1">
    <location>
        <begin position="2"/>
        <end position="49"/>
    </location>
</feature>
<sequence length="58" mass="6405">MFYPGEQLRLVISAHNALGSIMPGTRDYLPQNSGTHIIHTGGERASFLQLPIKTSEPR</sequence>
<dbReference type="InterPro" id="IPR013736">
    <property type="entry name" value="Xaa-Pro_dipept_C"/>
</dbReference>
<dbReference type="Proteomes" id="UP000238296">
    <property type="component" value="Unassembled WGS sequence"/>
</dbReference>
<accession>A0A2S8BJI2</accession>
<dbReference type="EMBL" id="PPEA01000430">
    <property type="protein sequence ID" value="PQM46834.1"/>
    <property type="molecule type" value="Genomic_DNA"/>
</dbReference>
<proteinExistence type="predicted"/>
<gene>
    <name evidence="2" type="ORF">C1Y40_03004</name>
</gene>
<dbReference type="InterPro" id="IPR008979">
    <property type="entry name" value="Galactose-bd-like_sf"/>
</dbReference>
<evidence type="ECO:0000259" key="1">
    <source>
        <dbReference type="Pfam" id="PF08530"/>
    </source>
</evidence>
<evidence type="ECO:0000313" key="2">
    <source>
        <dbReference type="EMBL" id="PQM46834.1"/>
    </source>
</evidence>
<reference evidence="2 3" key="1">
    <citation type="journal article" date="2017" name="Int. J. Syst. Evol. Microbiol.">
        <title>Mycobacterium talmoniae sp. nov., a slowly growing mycobacterium isolated from human respiratory samples.</title>
        <authorList>
            <person name="Davidson R.M."/>
            <person name="DeGroote M.A."/>
            <person name="Marola J.L."/>
            <person name="Buss S."/>
            <person name="Jones V."/>
            <person name="McNeil M.R."/>
            <person name="Freifeld A.G."/>
            <person name="Elaine Epperson L."/>
            <person name="Hasan N.A."/>
            <person name="Jackson M."/>
            <person name="Iwen P.C."/>
            <person name="Salfinger M."/>
            <person name="Strong M."/>
        </authorList>
    </citation>
    <scope>NUCLEOTIDE SEQUENCE [LARGE SCALE GENOMIC DNA]</scope>
    <source>
        <strain evidence="2 3">ATCC BAA-2683</strain>
    </source>
</reference>
<dbReference type="SUPFAM" id="SSF49785">
    <property type="entry name" value="Galactose-binding domain-like"/>
    <property type="match status" value="1"/>
</dbReference>
<dbReference type="GO" id="GO:0008239">
    <property type="term" value="F:dipeptidyl-peptidase activity"/>
    <property type="evidence" value="ECO:0007669"/>
    <property type="project" value="InterPro"/>
</dbReference>
<organism evidence="2 3">
    <name type="scientific">Mycobacterium talmoniae</name>
    <dbReference type="NCBI Taxonomy" id="1858794"/>
    <lineage>
        <taxon>Bacteria</taxon>
        <taxon>Bacillati</taxon>
        <taxon>Actinomycetota</taxon>
        <taxon>Actinomycetes</taxon>
        <taxon>Mycobacteriales</taxon>
        <taxon>Mycobacteriaceae</taxon>
        <taxon>Mycobacterium</taxon>
    </lineage>
</organism>
<protein>
    <recommendedName>
        <fullName evidence="1">Xaa-Pro dipeptidyl-peptidase C-terminal domain-containing protein</fullName>
    </recommendedName>
</protein>